<protein>
    <submittedName>
        <fullName evidence="2">Uncharacterized protein</fullName>
    </submittedName>
</protein>
<evidence type="ECO:0000313" key="3">
    <source>
        <dbReference type="Proteomes" id="UP001152622"/>
    </source>
</evidence>
<comment type="caution">
    <text evidence="2">The sequence shown here is derived from an EMBL/GenBank/DDBJ whole genome shotgun (WGS) entry which is preliminary data.</text>
</comment>
<dbReference type="AlphaFoldDB" id="A0A9Q1GCB1"/>
<proteinExistence type="predicted"/>
<sequence>MAGNRKKTFCERIRYERTRRSRQINEHDRAEVTLWKNPLPRDRGGRRRTRNHTDVPPTHRASDTRIAVSPARIAHVLHACHRNQSAERLAPSLVTKAEVGGVCWVGR</sequence>
<name>A0A9Q1GCB1_SYNKA</name>
<keyword evidence="3" id="KW-1185">Reference proteome</keyword>
<dbReference type="Proteomes" id="UP001152622">
    <property type="component" value="Chromosome 1"/>
</dbReference>
<dbReference type="EMBL" id="JAINUF010000001">
    <property type="protein sequence ID" value="KAJ8380597.1"/>
    <property type="molecule type" value="Genomic_DNA"/>
</dbReference>
<evidence type="ECO:0000256" key="1">
    <source>
        <dbReference type="SAM" id="MobiDB-lite"/>
    </source>
</evidence>
<feature type="region of interest" description="Disordered" evidence="1">
    <location>
        <begin position="36"/>
        <end position="64"/>
    </location>
</feature>
<reference evidence="2" key="1">
    <citation type="journal article" date="2023" name="Science">
        <title>Genome structures resolve the early diversification of teleost fishes.</title>
        <authorList>
            <person name="Parey E."/>
            <person name="Louis A."/>
            <person name="Montfort J."/>
            <person name="Bouchez O."/>
            <person name="Roques C."/>
            <person name="Iampietro C."/>
            <person name="Lluch J."/>
            <person name="Castinel A."/>
            <person name="Donnadieu C."/>
            <person name="Desvignes T."/>
            <person name="Floi Bucao C."/>
            <person name="Jouanno E."/>
            <person name="Wen M."/>
            <person name="Mejri S."/>
            <person name="Dirks R."/>
            <person name="Jansen H."/>
            <person name="Henkel C."/>
            <person name="Chen W.J."/>
            <person name="Zahm M."/>
            <person name="Cabau C."/>
            <person name="Klopp C."/>
            <person name="Thompson A.W."/>
            <person name="Robinson-Rechavi M."/>
            <person name="Braasch I."/>
            <person name="Lecointre G."/>
            <person name="Bobe J."/>
            <person name="Postlethwait J.H."/>
            <person name="Berthelot C."/>
            <person name="Roest Crollius H."/>
            <person name="Guiguen Y."/>
        </authorList>
    </citation>
    <scope>NUCLEOTIDE SEQUENCE</scope>
    <source>
        <strain evidence="2">WJC10195</strain>
    </source>
</reference>
<organism evidence="2 3">
    <name type="scientific">Synaphobranchus kaupii</name>
    <name type="common">Kaup's arrowtooth eel</name>
    <dbReference type="NCBI Taxonomy" id="118154"/>
    <lineage>
        <taxon>Eukaryota</taxon>
        <taxon>Metazoa</taxon>
        <taxon>Chordata</taxon>
        <taxon>Craniata</taxon>
        <taxon>Vertebrata</taxon>
        <taxon>Euteleostomi</taxon>
        <taxon>Actinopterygii</taxon>
        <taxon>Neopterygii</taxon>
        <taxon>Teleostei</taxon>
        <taxon>Anguilliformes</taxon>
        <taxon>Synaphobranchidae</taxon>
        <taxon>Synaphobranchus</taxon>
    </lineage>
</organism>
<accession>A0A9Q1GCB1</accession>
<evidence type="ECO:0000313" key="2">
    <source>
        <dbReference type="EMBL" id="KAJ8380597.1"/>
    </source>
</evidence>
<gene>
    <name evidence="2" type="ORF">SKAU_G00013750</name>
</gene>